<dbReference type="Proteomes" id="UP000293865">
    <property type="component" value="Unassembled WGS sequence"/>
</dbReference>
<evidence type="ECO:0000313" key="4">
    <source>
        <dbReference type="Proteomes" id="UP000293865"/>
    </source>
</evidence>
<feature type="region of interest" description="Disordered" evidence="1">
    <location>
        <begin position="406"/>
        <end position="471"/>
    </location>
</feature>
<feature type="transmembrane region" description="Helical" evidence="2">
    <location>
        <begin position="160"/>
        <end position="176"/>
    </location>
</feature>
<keyword evidence="4" id="KW-1185">Reference proteome</keyword>
<keyword evidence="2" id="KW-0812">Transmembrane</keyword>
<dbReference type="EMBL" id="SDPN01000003">
    <property type="protein sequence ID" value="RXZ72740.1"/>
    <property type="molecule type" value="Genomic_DNA"/>
</dbReference>
<proteinExistence type="predicted"/>
<feature type="transmembrane region" description="Helical" evidence="2">
    <location>
        <begin position="347"/>
        <end position="369"/>
    </location>
</feature>
<dbReference type="AlphaFoldDB" id="A0A4Q2L6Y7"/>
<name>A0A4Q2L6Y7_9MICO</name>
<dbReference type="RefSeq" id="WP_129519362.1">
    <property type="nucleotide sequence ID" value="NZ_SDPN01000003.1"/>
</dbReference>
<feature type="transmembrane region" description="Helical" evidence="2">
    <location>
        <begin position="323"/>
        <end position="341"/>
    </location>
</feature>
<keyword evidence="2" id="KW-1133">Transmembrane helix</keyword>
<reference evidence="3 4" key="1">
    <citation type="submission" date="2019-01" db="EMBL/GenBank/DDBJ databases">
        <title>Agromyces.</title>
        <authorList>
            <person name="Li J."/>
        </authorList>
    </citation>
    <scope>NUCLEOTIDE SEQUENCE [LARGE SCALE GENOMIC DNA]</scope>
    <source>
        <strain evidence="3 4">DSM 15934</strain>
    </source>
</reference>
<feature type="transmembrane region" description="Helical" evidence="2">
    <location>
        <begin position="188"/>
        <end position="206"/>
    </location>
</feature>
<evidence type="ECO:0000313" key="3">
    <source>
        <dbReference type="EMBL" id="RXZ72740.1"/>
    </source>
</evidence>
<organism evidence="3 4">
    <name type="scientific">Agromyces albus</name>
    <dbReference type="NCBI Taxonomy" id="205332"/>
    <lineage>
        <taxon>Bacteria</taxon>
        <taxon>Bacillati</taxon>
        <taxon>Actinomycetota</taxon>
        <taxon>Actinomycetes</taxon>
        <taxon>Micrococcales</taxon>
        <taxon>Microbacteriaceae</taxon>
        <taxon>Agromyces</taxon>
    </lineage>
</organism>
<evidence type="ECO:0000256" key="1">
    <source>
        <dbReference type="SAM" id="MobiDB-lite"/>
    </source>
</evidence>
<gene>
    <name evidence="3" type="ORF">ESP51_02760</name>
</gene>
<evidence type="ECO:0000256" key="2">
    <source>
        <dbReference type="SAM" id="Phobius"/>
    </source>
</evidence>
<feature type="transmembrane region" description="Helical" evidence="2">
    <location>
        <begin position="52"/>
        <end position="69"/>
    </location>
</feature>
<sequence>MRGDRAGLVPATSKLGGFVRQRAAAPGIADRGGHGRPEVVLEQRFRSFVKRVYVLLITIAVSIVLFHFAPQRGMPRDGAQLTADVLWLLPAAAGGAAAGAAIVVASASHAALEGMARLGLPGLGAGARALSNGLTWAAIALLGVHFTASAFAALPGGHSLIGAILGGSLGFGTYRLHRHAIEHDAYRTFNLVAMLLATGILASMSMTPTGEWWTVNFSTLGTSDDVAAACFNVAIIVSGAGMAGLARSLTRTLTGVRFGTRRGGLRTMNALIVIIGVCLMGIGLVPIDGDMVLHNTFAAAAAGAFAMLCLGVQIWARRMPRMLVWFSYAALGLEVVAMIAYDRLGFFSLTVFEIIAFTLVFTWLIALVATTAMHPHSHSQSADGTDAATRRHLAVDSFARRATAVATGPVGPAPDRRAPRRLRTSTGVMNARVRRRSRRTGPLSHEQRAMWRGSVSSDDPPDHGISRRVRR</sequence>
<feature type="transmembrane region" description="Helical" evidence="2">
    <location>
        <begin position="89"/>
        <end position="112"/>
    </location>
</feature>
<keyword evidence="2" id="KW-0472">Membrane</keyword>
<accession>A0A4Q2L6Y7</accession>
<evidence type="ECO:0008006" key="5">
    <source>
        <dbReference type="Google" id="ProtNLM"/>
    </source>
</evidence>
<feature type="transmembrane region" description="Helical" evidence="2">
    <location>
        <begin position="297"/>
        <end position="316"/>
    </location>
</feature>
<feature type="transmembrane region" description="Helical" evidence="2">
    <location>
        <begin position="226"/>
        <end position="246"/>
    </location>
</feature>
<dbReference type="OrthoDB" id="5048128at2"/>
<protein>
    <recommendedName>
        <fullName evidence="5">DUF998 domain-containing protein</fullName>
    </recommendedName>
</protein>
<comment type="caution">
    <text evidence="3">The sequence shown here is derived from an EMBL/GenBank/DDBJ whole genome shotgun (WGS) entry which is preliminary data.</text>
</comment>
<feature type="transmembrane region" description="Helical" evidence="2">
    <location>
        <begin position="267"/>
        <end position="285"/>
    </location>
</feature>